<sequence length="40" mass="4578">MQRVFLKSVLADKLPPITHLLFKTRSVNTARKLHIKCSSV</sequence>
<reference evidence="1 2" key="1">
    <citation type="submission" date="2011-08" db="EMBL/GenBank/DDBJ databases">
        <authorList>
            <person name="Weinstock G."/>
            <person name="Sodergren E."/>
            <person name="Clifton S."/>
            <person name="Fulton L."/>
            <person name="Fulton B."/>
            <person name="Courtney L."/>
            <person name="Fronick C."/>
            <person name="Harrison M."/>
            <person name="Strong C."/>
            <person name="Farmer C."/>
            <person name="Delahaunty K."/>
            <person name="Markovic C."/>
            <person name="Hall O."/>
            <person name="Minx P."/>
            <person name="Tomlinson C."/>
            <person name="Mitreva M."/>
            <person name="Hou S."/>
            <person name="Chen J."/>
            <person name="Wollam A."/>
            <person name="Pepin K.H."/>
            <person name="Johnson M."/>
            <person name="Bhonagiri V."/>
            <person name="Zhang X."/>
            <person name="Suruliraj S."/>
            <person name="Warren W."/>
            <person name="Chinwalla A."/>
            <person name="Mardis E.R."/>
            <person name="Wilson R.K."/>
        </authorList>
    </citation>
    <scope>NUCLEOTIDE SEQUENCE [LARGE SCALE GENOMIC DNA]</scope>
    <source>
        <strain evidence="1 2">ATCC 51873</strain>
    </source>
</reference>
<accession>G9Y0F0</accession>
<dbReference type="AlphaFoldDB" id="G9Y0F0"/>
<evidence type="ECO:0000313" key="1">
    <source>
        <dbReference type="EMBL" id="EHM48829.1"/>
    </source>
</evidence>
<dbReference type="EMBL" id="AGCI01000001">
    <property type="protein sequence ID" value="EHM48829.1"/>
    <property type="molecule type" value="Genomic_DNA"/>
</dbReference>
<comment type="caution">
    <text evidence="1">The sequence shown here is derived from an EMBL/GenBank/DDBJ whole genome shotgun (WGS) entry which is preliminary data.</text>
</comment>
<proteinExistence type="predicted"/>
<gene>
    <name evidence="1" type="ORF">HMPREF0454_00008</name>
</gene>
<evidence type="ECO:0000313" key="2">
    <source>
        <dbReference type="Proteomes" id="UP000005959"/>
    </source>
</evidence>
<name>G9Y0F0_HAFAL</name>
<protein>
    <submittedName>
        <fullName evidence="1">Uncharacterized protein</fullName>
    </submittedName>
</protein>
<dbReference type="Proteomes" id="UP000005959">
    <property type="component" value="Unassembled WGS sequence"/>
</dbReference>
<organism evidence="1 2">
    <name type="scientific">Hafnia alvei ATCC 51873</name>
    <dbReference type="NCBI Taxonomy" id="1002364"/>
    <lineage>
        <taxon>Bacteria</taxon>
        <taxon>Pseudomonadati</taxon>
        <taxon>Pseudomonadota</taxon>
        <taxon>Gammaproteobacteria</taxon>
        <taxon>Enterobacterales</taxon>
        <taxon>Hafniaceae</taxon>
        <taxon>Hafnia</taxon>
    </lineage>
</organism>
<dbReference type="HOGENOM" id="CLU_3290467_0_0_6"/>